<reference evidence="2 3" key="1">
    <citation type="submission" date="2019-01" db="EMBL/GenBank/DDBJ databases">
        <title>Genome sequencing of the rare red list fungi Fomitopsis rosea.</title>
        <authorList>
            <person name="Buettner E."/>
            <person name="Kellner H."/>
        </authorList>
    </citation>
    <scope>NUCLEOTIDE SEQUENCE [LARGE SCALE GENOMIC DNA]</scope>
    <source>
        <strain evidence="2 3">DSM 105464</strain>
    </source>
</reference>
<comment type="caution">
    <text evidence="2">The sequence shown here is derived from an EMBL/GenBank/DDBJ whole genome shotgun (WGS) entry which is preliminary data.</text>
</comment>
<feature type="region of interest" description="Disordered" evidence="1">
    <location>
        <begin position="86"/>
        <end position="154"/>
    </location>
</feature>
<name>A0A4Y9Z0S1_9APHY</name>
<gene>
    <name evidence="2" type="ORF">EVJ58_g1645</name>
</gene>
<evidence type="ECO:0000313" key="3">
    <source>
        <dbReference type="Proteomes" id="UP000298390"/>
    </source>
</evidence>
<evidence type="ECO:0000256" key="1">
    <source>
        <dbReference type="SAM" id="MobiDB-lite"/>
    </source>
</evidence>
<sequence>MCKYPPPFPQGFVMLENNKRHTQMHSFGCAERGCEKLEPRSGIRFCVAFYRGYKREKLHSTILQPPRDGDSIYFFIRLALRTLSSGSLAPRTGNGSEGTTESTPIRRRRGVPSSTHSARAREEYEGDRAPDRESWDDADTIAEDRRGKRVPRTPSPVCEITVKMRVLCDLCRGSEMDQNISGTPEDEDYGSLEEDVDNSLSSRASSPTRSVCSDLTDFTVSTSLASSVAPDDGNVEDEASTADAPDKTNVVNNTDSDIYIQHVNKLKRKGNDAYFPAESTEIELYCMQL</sequence>
<feature type="compositionally biased region" description="Basic and acidic residues" evidence="1">
    <location>
        <begin position="119"/>
        <end position="135"/>
    </location>
</feature>
<accession>A0A4Y9Z0S1</accession>
<protein>
    <submittedName>
        <fullName evidence="2">Uncharacterized protein</fullName>
    </submittedName>
</protein>
<dbReference type="AlphaFoldDB" id="A0A4Y9Z0S1"/>
<evidence type="ECO:0000313" key="2">
    <source>
        <dbReference type="EMBL" id="TFY67431.1"/>
    </source>
</evidence>
<feature type="region of interest" description="Disordered" evidence="1">
    <location>
        <begin position="225"/>
        <end position="250"/>
    </location>
</feature>
<feature type="compositionally biased region" description="Low complexity" evidence="1">
    <location>
        <begin position="92"/>
        <end position="103"/>
    </location>
</feature>
<dbReference type="EMBL" id="SEKV01000054">
    <property type="protein sequence ID" value="TFY67431.1"/>
    <property type="molecule type" value="Genomic_DNA"/>
</dbReference>
<dbReference type="Proteomes" id="UP000298390">
    <property type="component" value="Unassembled WGS sequence"/>
</dbReference>
<feature type="compositionally biased region" description="Low complexity" evidence="1">
    <location>
        <begin position="199"/>
        <end position="208"/>
    </location>
</feature>
<feature type="region of interest" description="Disordered" evidence="1">
    <location>
        <begin position="175"/>
        <end position="208"/>
    </location>
</feature>
<organism evidence="2 3">
    <name type="scientific">Rhodofomes roseus</name>
    <dbReference type="NCBI Taxonomy" id="34475"/>
    <lineage>
        <taxon>Eukaryota</taxon>
        <taxon>Fungi</taxon>
        <taxon>Dikarya</taxon>
        <taxon>Basidiomycota</taxon>
        <taxon>Agaricomycotina</taxon>
        <taxon>Agaricomycetes</taxon>
        <taxon>Polyporales</taxon>
        <taxon>Rhodofomes</taxon>
    </lineage>
</organism>
<feature type="compositionally biased region" description="Acidic residues" evidence="1">
    <location>
        <begin position="184"/>
        <end position="197"/>
    </location>
</feature>
<proteinExistence type="predicted"/>